<reference evidence="2" key="1">
    <citation type="submission" date="2024-03" db="EMBL/GenBank/DDBJ databases">
        <title>WGS assembly of Saponaria officinalis var. Norfolk2.</title>
        <authorList>
            <person name="Jenkins J."/>
            <person name="Shu S."/>
            <person name="Grimwood J."/>
            <person name="Barry K."/>
            <person name="Goodstein D."/>
            <person name="Schmutz J."/>
            <person name="Leebens-Mack J."/>
            <person name="Osbourn A."/>
        </authorList>
    </citation>
    <scope>NUCLEOTIDE SEQUENCE [LARGE SCALE GENOMIC DNA]</scope>
    <source>
        <strain evidence="2">JIC</strain>
    </source>
</reference>
<organism evidence="2 3">
    <name type="scientific">Saponaria officinalis</name>
    <name type="common">Common soapwort</name>
    <name type="synonym">Lychnis saponaria</name>
    <dbReference type="NCBI Taxonomy" id="3572"/>
    <lineage>
        <taxon>Eukaryota</taxon>
        <taxon>Viridiplantae</taxon>
        <taxon>Streptophyta</taxon>
        <taxon>Embryophyta</taxon>
        <taxon>Tracheophyta</taxon>
        <taxon>Spermatophyta</taxon>
        <taxon>Magnoliopsida</taxon>
        <taxon>eudicotyledons</taxon>
        <taxon>Gunneridae</taxon>
        <taxon>Pentapetalae</taxon>
        <taxon>Caryophyllales</taxon>
        <taxon>Caryophyllaceae</taxon>
        <taxon>Caryophylleae</taxon>
        <taxon>Saponaria</taxon>
    </lineage>
</organism>
<name>A0AAW1MN85_SAPOF</name>
<sequence>MSSQTSGVRGGDLGCVADQHAVSDLDMFGQEATSSEWTDEKHSSYLRSMEASFVHQLYNSIEASGLQSHTRSRNQSDTNSAGQYKVHRNGYWQRIKVGRSEPHPQLTEDRQFLLRNPWIQHFKAKSRENKTVQDNASIEGQPMGGRGRTMYTCGFGNITEHSPNAQAYQDSIISREFSGQNFDDEDNGGGTGQVG</sequence>
<dbReference type="InterPro" id="IPR044678">
    <property type="entry name" value="COR27/28"/>
</dbReference>
<dbReference type="Proteomes" id="UP001443914">
    <property type="component" value="Unassembled WGS sequence"/>
</dbReference>
<proteinExistence type="predicted"/>
<keyword evidence="3" id="KW-1185">Reference proteome</keyword>
<evidence type="ECO:0000313" key="2">
    <source>
        <dbReference type="EMBL" id="KAK9748396.1"/>
    </source>
</evidence>
<protein>
    <submittedName>
        <fullName evidence="2">Uncharacterized protein</fullName>
    </submittedName>
</protein>
<evidence type="ECO:0000256" key="1">
    <source>
        <dbReference type="SAM" id="MobiDB-lite"/>
    </source>
</evidence>
<dbReference type="PANTHER" id="PTHR33676">
    <property type="entry name" value="COLD REGULATED PROTEIN 27"/>
    <property type="match status" value="1"/>
</dbReference>
<feature type="region of interest" description="Disordered" evidence="1">
    <location>
        <begin position="126"/>
        <end position="145"/>
    </location>
</feature>
<comment type="caution">
    <text evidence="2">The sequence shown here is derived from an EMBL/GenBank/DDBJ whole genome shotgun (WGS) entry which is preliminary data.</text>
</comment>
<feature type="region of interest" description="Disordered" evidence="1">
    <location>
        <begin position="176"/>
        <end position="195"/>
    </location>
</feature>
<dbReference type="AlphaFoldDB" id="A0AAW1MN85"/>
<dbReference type="PANTHER" id="PTHR33676:SF3">
    <property type="entry name" value="COLD-REGULATED PROTEIN 27"/>
    <property type="match status" value="1"/>
</dbReference>
<gene>
    <name evidence="2" type="ORF">RND81_02G054400</name>
</gene>
<dbReference type="GO" id="GO:0042752">
    <property type="term" value="P:regulation of circadian rhythm"/>
    <property type="evidence" value="ECO:0007669"/>
    <property type="project" value="InterPro"/>
</dbReference>
<dbReference type="EMBL" id="JBDFQZ010000002">
    <property type="protein sequence ID" value="KAK9748396.1"/>
    <property type="molecule type" value="Genomic_DNA"/>
</dbReference>
<accession>A0AAW1MN85</accession>
<dbReference type="GO" id="GO:0009409">
    <property type="term" value="P:response to cold"/>
    <property type="evidence" value="ECO:0007669"/>
    <property type="project" value="InterPro"/>
</dbReference>
<evidence type="ECO:0000313" key="3">
    <source>
        <dbReference type="Proteomes" id="UP001443914"/>
    </source>
</evidence>